<protein>
    <submittedName>
        <fullName evidence="1">Uncharacterized protein</fullName>
    </submittedName>
</protein>
<accession>A0A371GBZ3</accession>
<feature type="non-terminal residue" evidence="1">
    <location>
        <position position="1"/>
    </location>
</feature>
<proteinExistence type="predicted"/>
<dbReference type="EMBL" id="QJKJ01006106">
    <property type="protein sequence ID" value="RDX87873.1"/>
    <property type="molecule type" value="Genomic_DNA"/>
</dbReference>
<evidence type="ECO:0000313" key="1">
    <source>
        <dbReference type="EMBL" id="RDX87873.1"/>
    </source>
</evidence>
<organism evidence="1 2">
    <name type="scientific">Mucuna pruriens</name>
    <name type="common">Velvet bean</name>
    <name type="synonym">Dolichos pruriens</name>
    <dbReference type="NCBI Taxonomy" id="157652"/>
    <lineage>
        <taxon>Eukaryota</taxon>
        <taxon>Viridiplantae</taxon>
        <taxon>Streptophyta</taxon>
        <taxon>Embryophyta</taxon>
        <taxon>Tracheophyta</taxon>
        <taxon>Spermatophyta</taxon>
        <taxon>Magnoliopsida</taxon>
        <taxon>eudicotyledons</taxon>
        <taxon>Gunneridae</taxon>
        <taxon>Pentapetalae</taxon>
        <taxon>rosids</taxon>
        <taxon>fabids</taxon>
        <taxon>Fabales</taxon>
        <taxon>Fabaceae</taxon>
        <taxon>Papilionoideae</taxon>
        <taxon>50 kb inversion clade</taxon>
        <taxon>NPAAA clade</taxon>
        <taxon>indigoferoid/millettioid clade</taxon>
        <taxon>Phaseoleae</taxon>
        <taxon>Mucuna</taxon>
    </lineage>
</organism>
<reference evidence="1" key="1">
    <citation type="submission" date="2018-05" db="EMBL/GenBank/DDBJ databases">
        <title>Draft genome of Mucuna pruriens seed.</title>
        <authorList>
            <person name="Nnadi N.E."/>
            <person name="Vos R."/>
            <person name="Hasami M.H."/>
            <person name="Devisetty U.K."/>
            <person name="Aguiy J.C."/>
        </authorList>
    </citation>
    <scope>NUCLEOTIDE SEQUENCE [LARGE SCALE GENOMIC DNA]</scope>
    <source>
        <strain evidence="1">JCA_2017</strain>
    </source>
</reference>
<keyword evidence="2" id="KW-1185">Reference proteome</keyword>
<gene>
    <name evidence="1" type="ORF">CR513_30599</name>
</gene>
<dbReference type="AlphaFoldDB" id="A0A371GBZ3"/>
<evidence type="ECO:0000313" key="2">
    <source>
        <dbReference type="Proteomes" id="UP000257109"/>
    </source>
</evidence>
<name>A0A371GBZ3_MUCPR</name>
<sequence>MKHVIHKEARRSSANNLHDLDLEIDRTLHSSDSFNSVSNSVNNSFATNSEFLDCSNSSFYVKLEPTCVENKAQELEQMENQGQTLKELATPDVVYQPWCIQYAHKGLAIPTAGSFLHLGRYEAHVSREVLLSVQNYHHLEGYMWDQETLRRNHA</sequence>
<dbReference type="Proteomes" id="UP000257109">
    <property type="component" value="Unassembled WGS sequence"/>
</dbReference>
<comment type="caution">
    <text evidence="1">The sequence shown here is derived from an EMBL/GenBank/DDBJ whole genome shotgun (WGS) entry which is preliminary data.</text>
</comment>